<sequence length="82" mass="9236">MADTELLHLTSSSNGRVSGKSWKIAKSATVRSHLPDGVKTRNWEARMEQTKKSLAIKKLEKEMKDEKAAEATRCVDHLINSR</sequence>
<dbReference type="AlphaFoldDB" id="A0A9P5Q110"/>
<proteinExistence type="inferred from homology"/>
<keyword evidence="7 8" id="KW-0539">Nucleus</keyword>
<keyword evidence="6" id="KW-0175">Coiled coil</keyword>
<protein>
    <recommendedName>
        <fullName evidence="8">rRNA-processing protein</fullName>
    </recommendedName>
</protein>
<name>A0A9P5Q110_9AGAR</name>
<evidence type="ECO:0000256" key="8">
    <source>
        <dbReference type="RuleBase" id="RU363084"/>
    </source>
</evidence>
<dbReference type="EMBL" id="JADNRY010000007">
    <property type="protein sequence ID" value="KAF9076146.1"/>
    <property type="molecule type" value="Genomic_DNA"/>
</dbReference>
<keyword evidence="10" id="KW-1185">Reference proteome</keyword>
<evidence type="ECO:0000256" key="4">
    <source>
        <dbReference type="ARBA" id="ARBA00022517"/>
    </source>
</evidence>
<evidence type="ECO:0000256" key="7">
    <source>
        <dbReference type="ARBA" id="ARBA00023242"/>
    </source>
</evidence>
<organism evidence="9 10">
    <name type="scientific">Rhodocollybia butyracea</name>
    <dbReference type="NCBI Taxonomy" id="206335"/>
    <lineage>
        <taxon>Eukaryota</taxon>
        <taxon>Fungi</taxon>
        <taxon>Dikarya</taxon>
        <taxon>Basidiomycota</taxon>
        <taxon>Agaricomycotina</taxon>
        <taxon>Agaricomycetes</taxon>
        <taxon>Agaricomycetidae</taxon>
        <taxon>Agaricales</taxon>
        <taxon>Marasmiineae</taxon>
        <taxon>Omphalotaceae</taxon>
        <taxon>Rhodocollybia</taxon>
    </lineage>
</organism>
<evidence type="ECO:0000313" key="9">
    <source>
        <dbReference type="EMBL" id="KAF9076146.1"/>
    </source>
</evidence>
<comment type="subcellular location">
    <subcellularLocation>
        <location evidence="2 8">Nucleus</location>
        <location evidence="2 8">Nucleolus</location>
    </subcellularLocation>
</comment>
<evidence type="ECO:0000256" key="6">
    <source>
        <dbReference type="ARBA" id="ARBA00023054"/>
    </source>
</evidence>
<dbReference type="InterPro" id="IPR005579">
    <property type="entry name" value="Cgr1-like"/>
</dbReference>
<dbReference type="OrthoDB" id="277961at2759"/>
<keyword evidence="5 8" id="KW-0698">rRNA processing</keyword>
<comment type="similarity">
    <text evidence="3 8">Belongs to the CGR1 family.</text>
</comment>
<keyword evidence="4 8" id="KW-0690">Ribosome biogenesis</keyword>
<dbReference type="Pfam" id="PF03879">
    <property type="entry name" value="Cgr1"/>
    <property type="match status" value="1"/>
</dbReference>
<evidence type="ECO:0000256" key="3">
    <source>
        <dbReference type="ARBA" id="ARBA00007869"/>
    </source>
</evidence>
<evidence type="ECO:0000256" key="2">
    <source>
        <dbReference type="ARBA" id="ARBA00004604"/>
    </source>
</evidence>
<dbReference type="GO" id="GO:0006364">
    <property type="term" value="P:rRNA processing"/>
    <property type="evidence" value="ECO:0007669"/>
    <property type="project" value="UniProtKB-UniRule"/>
</dbReference>
<evidence type="ECO:0000256" key="1">
    <source>
        <dbReference type="ARBA" id="ARBA00004090"/>
    </source>
</evidence>
<accession>A0A9P5Q110</accession>
<dbReference type="Proteomes" id="UP000772434">
    <property type="component" value="Unassembled WGS sequence"/>
</dbReference>
<gene>
    <name evidence="9" type="ORF">BDP27DRAFT_884675</name>
</gene>
<dbReference type="GO" id="GO:0005730">
    <property type="term" value="C:nucleolus"/>
    <property type="evidence" value="ECO:0007669"/>
    <property type="project" value="UniProtKB-SubCell"/>
</dbReference>
<comment type="caution">
    <text evidence="9">The sequence shown here is derived from an EMBL/GenBank/DDBJ whole genome shotgun (WGS) entry which is preliminary data.</text>
</comment>
<reference evidence="9" key="1">
    <citation type="submission" date="2020-11" db="EMBL/GenBank/DDBJ databases">
        <authorList>
            <consortium name="DOE Joint Genome Institute"/>
            <person name="Ahrendt S."/>
            <person name="Riley R."/>
            <person name="Andreopoulos W."/>
            <person name="Labutti K."/>
            <person name="Pangilinan J."/>
            <person name="Ruiz-Duenas F.J."/>
            <person name="Barrasa J.M."/>
            <person name="Sanchez-Garcia M."/>
            <person name="Camarero S."/>
            <person name="Miyauchi S."/>
            <person name="Serrano A."/>
            <person name="Linde D."/>
            <person name="Babiker R."/>
            <person name="Drula E."/>
            <person name="Ayuso-Fernandez I."/>
            <person name="Pacheco R."/>
            <person name="Padilla G."/>
            <person name="Ferreira P."/>
            <person name="Barriuso J."/>
            <person name="Kellner H."/>
            <person name="Castanera R."/>
            <person name="Alfaro M."/>
            <person name="Ramirez L."/>
            <person name="Pisabarro A.G."/>
            <person name="Kuo A."/>
            <person name="Tritt A."/>
            <person name="Lipzen A."/>
            <person name="He G."/>
            <person name="Yan M."/>
            <person name="Ng V."/>
            <person name="Cullen D."/>
            <person name="Martin F."/>
            <person name="Rosso M.-N."/>
            <person name="Henrissat B."/>
            <person name="Hibbett D."/>
            <person name="Martinez A.T."/>
            <person name="Grigoriev I.V."/>
        </authorList>
    </citation>
    <scope>NUCLEOTIDE SEQUENCE</scope>
    <source>
        <strain evidence="9">AH 40177</strain>
    </source>
</reference>
<comment type="function">
    <text evidence="1 8">Involved in nucleolar integrity and required for processing of the pre-rRNA for the 60S ribosome subunit.</text>
</comment>
<evidence type="ECO:0000256" key="5">
    <source>
        <dbReference type="ARBA" id="ARBA00022552"/>
    </source>
</evidence>
<evidence type="ECO:0000313" key="10">
    <source>
        <dbReference type="Proteomes" id="UP000772434"/>
    </source>
</evidence>